<reference evidence="1 2" key="1">
    <citation type="journal article" date="2014" name="Nat. Genet.">
        <title>Genome sequence of the hot pepper provides insights into the evolution of pungency in Capsicum species.</title>
        <authorList>
            <person name="Kim S."/>
            <person name="Park M."/>
            <person name="Yeom S.I."/>
            <person name="Kim Y.M."/>
            <person name="Lee J.M."/>
            <person name="Lee H.A."/>
            <person name="Seo E."/>
            <person name="Choi J."/>
            <person name="Cheong K."/>
            <person name="Kim K.T."/>
            <person name="Jung K."/>
            <person name="Lee G.W."/>
            <person name="Oh S.K."/>
            <person name="Bae C."/>
            <person name="Kim S.B."/>
            <person name="Lee H.Y."/>
            <person name="Kim S.Y."/>
            <person name="Kim M.S."/>
            <person name="Kang B.C."/>
            <person name="Jo Y.D."/>
            <person name="Yang H.B."/>
            <person name="Jeong H.J."/>
            <person name="Kang W.H."/>
            <person name="Kwon J.K."/>
            <person name="Shin C."/>
            <person name="Lim J.Y."/>
            <person name="Park J.H."/>
            <person name="Huh J.H."/>
            <person name="Kim J.S."/>
            <person name="Kim B.D."/>
            <person name="Cohen O."/>
            <person name="Paran I."/>
            <person name="Suh M.C."/>
            <person name="Lee S.B."/>
            <person name="Kim Y.K."/>
            <person name="Shin Y."/>
            <person name="Noh S.J."/>
            <person name="Park J."/>
            <person name="Seo Y.S."/>
            <person name="Kwon S.Y."/>
            <person name="Kim H.A."/>
            <person name="Park J.M."/>
            <person name="Kim H.J."/>
            <person name="Choi S.B."/>
            <person name="Bosland P.W."/>
            <person name="Reeves G."/>
            <person name="Jo S.H."/>
            <person name="Lee B.W."/>
            <person name="Cho H.T."/>
            <person name="Choi H.S."/>
            <person name="Lee M.S."/>
            <person name="Yu Y."/>
            <person name="Do Choi Y."/>
            <person name="Park B.S."/>
            <person name="van Deynze A."/>
            <person name="Ashrafi H."/>
            <person name="Hill T."/>
            <person name="Kim W.T."/>
            <person name="Pai H.S."/>
            <person name="Ahn H.K."/>
            <person name="Yeam I."/>
            <person name="Giovannoni J.J."/>
            <person name="Rose J.K."/>
            <person name="Sorensen I."/>
            <person name="Lee S.J."/>
            <person name="Kim R.W."/>
            <person name="Choi I.Y."/>
            <person name="Choi B.S."/>
            <person name="Lim J.S."/>
            <person name="Lee Y.H."/>
            <person name="Choi D."/>
        </authorList>
    </citation>
    <scope>NUCLEOTIDE SEQUENCE [LARGE SCALE GENOMIC DNA]</scope>
    <source>
        <strain evidence="2">cv. CM334</strain>
    </source>
</reference>
<dbReference type="STRING" id="4072.A0A2G2Z9T9"/>
<protein>
    <submittedName>
        <fullName evidence="1">Uncharacterized protein</fullName>
    </submittedName>
</protein>
<dbReference type="OMA" id="MICARIK"/>
<organism evidence="1 2">
    <name type="scientific">Capsicum annuum</name>
    <name type="common">Capsicum pepper</name>
    <dbReference type="NCBI Taxonomy" id="4072"/>
    <lineage>
        <taxon>Eukaryota</taxon>
        <taxon>Viridiplantae</taxon>
        <taxon>Streptophyta</taxon>
        <taxon>Embryophyta</taxon>
        <taxon>Tracheophyta</taxon>
        <taxon>Spermatophyta</taxon>
        <taxon>Magnoliopsida</taxon>
        <taxon>eudicotyledons</taxon>
        <taxon>Gunneridae</taxon>
        <taxon>Pentapetalae</taxon>
        <taxon>asterids</taxon>
        <taxon>lamiids</taxon>
        <taxon>Solanales</taxon>
        <taxon>Solanaceae</taxon>
        <taxon>Solanoideae</taxon>
        <taxon>Capsiceae</taxon>
        <taxon>Capsicum</taxon>
    </lineage>
</organism>
<name>A0A2G2Z9T9_CAPAN</name>
<gene>
    <name evidence="1" type="ORF">T459_16781</name>
</gene>
<keyword evidence="2" id="KW-1185">Reference proteome</keyword>
<sequence length="156" mass="17825">MDCGTHFLQGHRLTKAKDIQEEIIGFYKSQMGSSNHILPTVNLDNMKKGNTLTYDQGLALIRGVTIEEIVNALKSIANHKALGLDGYNAHFYKKTWHIIQHDLLAAVKEFFATGKMYKLINYTLITLVLKTTNPNNMKKFWPIACCYWRSPSLYSQ</sequence>
<dbReference type="EMBL" id="AYRZ02000006">
    <property type="protein sequence ID" value="PHT78729.1"/>
    <property type="molecule type" value="Genomic_DNA"/>
</dbReference>
<accession>A0A2G2Z9T9</accession>
<dbReference type="AlphaFoldDB" id="A0A2G2Z9T9"/>
<dbReference type="Proteomes" id="UP000222542">
    <property type="component" value="Unassembled WGS sequence"/>
</dbReference>
<reference evidence="1 2" key="2">
    <citation type="journal article" date="2017" name="Genome Biol.">
        <title>New reference genome sequences of hot pepper reveal the massive evolution of plant disease-resistance genes by retroduplication.</title>
        <authorList>
            <person name="Kim S."/>
            <person name="Park J."/>
            <person name="Yeom S.I."/>
            <person name="Kim Y.M."/>
            <person name="Seo E."/>
            <person name="Kim K.T."/>
            <person name="Kim M.S."/>
            <person name="Lee J.M."/>
            <person name="Cheong K."/>
            <person name="Shin H.S."/>
            <person name="Kim S.B."/>
            <person name="Han K."/>
            <person name="Lee J."/>
            <person name="Park M."/>
            <person name="Lee H.A."/>
            <person name="Lee H.Y."/>
            <person name="Lee Y."/>
            <person name="Oh S."/>
            <person name="Lee J.H."/>
            <person name="Choi E."/>
            <person name="Choi E."/>
            <person name="Lee S.E."/>
            <person name="Jeon J."/>
            <person name="Kim H."/>
            <person name="Choi G."/>
            <person name="Song H."/>
            <person name="Lee J."/>
            <person name="Lee S.C."/>
            <person name="Kwon J.K."/>
            <person name="Lee H.Y."/>
            <person name="Koo N."/>
            <person name="Hong Y."/>
            <person name="Kim R.W."/>
            <person name="Kang W.H."/>
            <person name="Huh J.H."/>
            <person name="Kang B.C."/>
            <person name="Yang T.J."/>
            <person name="Lee Y.H."/>
            <person name="Bennetzen J.L."/>
            <person name="Choi D."/>
        </authorList>
    </citation>
    <scope>NUCLEOTIDE SEQUENCE [LARGE SCALE GENOMIC DNA]</scope>
    <source>
        <strain evidence="2">cv. CM334</strain>
    </source>
</reference>
<evidence type="ECO:0000313" key="2">
    <source>
        <dbReference type="Proteomes" id="UP000222542"/>
    </source>
</evidence>
<evidence type="ECO:0000313" key="1">
    <source>
        <dbReference type="EMBL" id="PHT78729.1"/>
    </source>
</evidence>
<comment type="caution">
    <text evidence="1">The sequence shown here is derived from an EMBL/GenBank/DDBJ whole genome shotgun (WGS) entry which is preliminary data.</text>
</comment>
<proteinExistence type="predicted"/>
<dbReference type="Gramene" id="PHT78729">
    <property type="protein sequence ID" value="PHT78729"/>
    <property type="gene ID" value="T459_16781"/>
</dbReference>